<proteinExistence type="predicted"/>
<organism evidence="1 2">
    <name type="scientific">Rhizobium puerariae</name>
    <dbReference type="NCBI Taxonomy" id="1585791"/>
    <lineage>
        <taxon>Bacteria</taxon>
        <taxon>Pseudomonadati</taxon>
        <taxon>Pseudomonadota</taxon>
        <taxon>Alphaproteobacteria</taxon>
        <taxon>Hyphomicrobiales</taxon>
        <taxon>Rhizobiaceae</taxon>
        <taxon>Rhizobium/Agrobacterium group</taxon>
        <taxon>Rhizobium</taxon>
    </lineage>
</organism>
<protein>
    <submittedName>
        <fullName evidence="1">Uncharacterized protein</fullName>
    </submittedName>
</protein>
<keyword evidence="2" id="KW-1185">Reference proteome</keyword>
<dbReference type="Proteomes" id="UP001589692">
    <property type="component" value="Unassembled WGS sequence"/>
</dbReference>
<gene>
    <name evidence="1" type="ORF">ACFFP0_31700</name>
</gene>
<dbReference type="RefSeq" id="WP_377266214.1">
    <property type="nucleotide sequence ID" value="NZ_JBHMAA010000077.1"/>
</dbReference>
<sequence length="178" mass="19940">MNIKRYHGNQSSTSPRARKFRDQLTLVTVVAALEDIADDISEGRNVKALHAMRNLSGAVLDDMRGGLADHASLAAYRPMYELDAALHAIRRTLLEKRANAERWRYRWDGDVFSVEDDDAGVYLSVDANDNWVMSVDGTRDNNGADSGLTSLLHALNNNTLAEEVARLSRWLERQEARA</sequence>
<evidence type="ECO:0000313" key="2">
    <source>
        <dbReference type="Proteomes" id="UP001589692"/>
    </source>
</evidence>
<name>A0ABV6AS39_9HYPH</name>
<reference evidence="1 2" key="1">
    <citation type="submission" date="2024-09" db="EMBL/GenBank/DDBJ databases">
        <authorList>
            <person name="Sun Q."/>
            <person name="Mori K."/>
        </authorList>
    </citation>
    <scope>NUCLEOTIDE SEQUENCE [LARGE SCALE GENOMIC DNA]</scope>
    <source>
        <strain evidence="1 2">TBRC 4938</strain>
    </source>
</reference>
<accession>A0ABV6AS39</accession>
<evidence type="ECO:0000313" key="1">
    <source>
        <dbReference type="EMBL" id="MFB9953426.1"/>
    </source>
</evidence>
<dbReference type="EMBL" id="JBHMAA010000077">
    <property type="protein sequence ID" value="MFB9953426.1"/>
    <property type="molecule type" value="Genomic_DNA"/>
</dbReference>
<comment type="caution">
    <text evidence="1">The sequence shown here is derived from an EMBL/GenBank/DDBJ whole genome shotgun (WGS) entry which is preliminary data.</text>
</comment>